<dbReference type="SUPFAM" id="SSF48452">
    <property type="entry name" value="TPR-like"/>
    <property type="match status" value="3"/>
</dbReference>
<dbReference type="EMBL" id="QGHB01000007">
    <property type="protein sequence ID" value="PWK84982.1"/>
    <property type="molecule type" value="Genomic_DNA"/>
</dbReference>
<proteinExistence type="inferred from homology"/>
<dbReference type="GO" id="GO:0003677">
    <property type="term" value="F:DNA binding"/>
    <property type="evidence" value="ECO:0007669"/>
    <property type="project" value="UniProtKB-UniRule"/>
</dbReference>
<dbReference type="PROSITE" id="PS51755">
    <property type="entry name" value="OMPR_PHOB"/>
    <property type="match status" value="1"/>
</dbReference>
<accession>A0A316HU90</accession>
<evidence type="ECO:0000313" key="6">
    <source>
        <dbReference type="Proteomes" id="UP000246005"/>
    </source>
</evidence>
<evidence type="ECO:0000256" key="2">
    <source>
        <dbReference type="ARBA" id="ARBA00023125"/>
    </source>
</evidence>
<dbReference type="Proteomes" id="UP000246005">
    <property type="component" value="Unassembled WGS sequence"/>
</dbReference>
<protein>
    <submittedName>
        <fullName evidence="5">ATP/maltotriose-dependent transcriptional regulator MalT</fullName>
    </submittedName>
</protein>
<dbReference type="InterPro" id="IPR011990">
    <property type="entry name" value="TPR-like_helical_dom_sf"/>
</dbReference>
<dbReference type="InterPro" id="IPR001867">
    <property type="entry name" value="OmpR/PhoB-type_DNA-bd"/>
</dbReference>
<gene>
    <name evidence="5" type="ORF">C8D88_107189</name>
</gene>
<evidence type="ECO:0000259" key="4">
    <source>
        <dbReference type="PROSITE" id="PS51755"/>
    </source>
</evidence>
<dbReference type="AlphaFoldDB" id="A0A316HU90"/>
<organism evidence="5 6">
    <name type="scientific">Lentzea atacamensis</name>
    <dbReference type="NCBI Taxonomy" id="531938"/>
    <lineage>
        <taxon>Bacteria</taxon>
        <taxon>Bacillati</taxon>
        <taxon>Actinomycetota</taxon>
        <taxon>Actinomycetes</taxon>
        <taxon>Pseudonocardiales</taxon>
        <taxon>Pseudonocardiaceae</taxon>
        <taxon>Lentzea</taxon>
    </lineage>
</organism>
<dbReference type="SMART" id="SM00862">
    <property type="entry name" value="Trans_reg_C"/>
    <property type="match status" value="1"/>
</dbReference>
<dbReference type="InterPro" id="IPR016032">
    <property type="entry name" value="Sig_transdc_resp-reg_C-effctor"/>
</dbReference>
<sequence length="1011" mass="109458">MSQPALPARLVDRPALTARLDTAAGHKVVVVKAGPGWGKTTSVAAWAATRRACWLSAGDTSLDRLSRGLLRALRQRLPRLPVELITSQADAVADLVCGLLDVHLDEPLVLVVDDAGALDGDGARLIEALCLRSPELFSLVLLTRGELGFALPADLCEIDSRELAFTGEEVAALVGADAAGVVRARTAGWPAAVTLYREALSSGCAVPQEDGGDVLVRLAASVLAGEPEPVRELLRAIALLGRVSIALCVALGFTDARETLPELTRRGLLSGDRPEWSVLEPIGELLRRDTGGEEVRHRAAVFCERTGAHAEALRHLVEAKRWDLVAQLLLRRDEQIVAAGGADAVLEALEHLEIDDQRLHLVQGFARQHKGDWLGALHSYEQASEKVLRPCLAWRMGQLHALTGQPERAVDLFERTVFDDVASLDEVRLLSLAVRWFRETGRHAEARKLAERCELAARRCGGHAAKAWSSKAFGFLAAHDGDRVAFEMHYGQAADGARRSGNRMLELTIRTERAWFLAAETSPADALAELGEVVVLGRQAGLVEPDCHHTRALANTRLGRFDAALTDADKAGWGVKGLVIRAEVHRRRGEPGQAQAFLDEALAIPGADPLRILAKATLARVLASENPATARELVDEAVADAENLRMWQVPALLARGWVALLAGDRERAREDAAAARALAGRRGDRAGLADALQLAAGTSEKPAVALLAEAAMVWQAAGDEVGALTAKLASARLTGVDVPRFEDELRGHGVRTDVPMADVLGTGLPRTARIAVRTLGGFQVLRDGVPVPGALWQSKKARDLLKILAANRGRPVPRPQLVDLLWPDDLSDRTANRLSVLLSTLRNVLSVFADAEPLVATRDTVALDLSLVDLDVAAFFTTANAALVAHRRNDPAAHRLLIDADELYLGEFLAEEPYEQWAIQAREEVRGRHTAVLRALAQVPDPEQQVGYLTRLLELDPYDESAHVRLVKALRAAGRHGEARRRYEVYLGQMNEIGVRPTEPDLFGRPVLQVS</sequence>
<dbReference type="GO" id="GO:0006355">
    <property type="term" value="P:regulation of DNA-templated transcription"/>
    <property type="evidence" value="ECO:0007669"/>
    <property type="project" value="InterPro"/>
</dbReference>
<evidence type="ECO:0000256" key="1">
    <source>
        <dbReference type="ARBA" id="ARBA00005820"/>
    </source>
</evidence>
<comment type="caution">
    <text evidence="5">The sequence shown here is derived from an EMBL/GenBank/DDBJ whole genome shotgun (WGS) entry which is preliminary data.</text>
</comment>
<dbReference type="Gene3D" id="1.10.10.10">
    <property type="entry name" value="Winged helix-like DNA-binding domain superfamily/Winged helix DNA-binding domain"/>
    <property type="match status" value="1"/>
</dbReference>
<evidence type="ECO:0000256" key="3">
    <source>
        <dbReference type="PROSITE-ProRule" id="PRU01091"/>
    </source>
</evidence>
<dbReference type="RefSeq" id="WP_109638475.1">
    <property type="nucleotide sequence ID" value="NZ_QGHB01000007.1"/>
</dbReference>
<name>A0A316HU90_9PSEU</name>
<dbReference type="PANTHER" id="PTHR35807">
    <property type="entry name" value="TRANSCRIPTIONAL REGULATOR REDD-RELATED"/>
    <property type="match status" value="1"/>
</dbReference>
<dbReference type="InterPro" id="IPR051677">
    <property type="entry name" value="AfsR-DnrI-RedD_regulator"/>
</dbReference>
<feature type="DNA-binding region" description="OmpR/PhoB-type" evidence="3">
    <location>
        <begin position="762"/>
        <end position="867"/>
    </location>
</feature>
<dbReference type="InterPro" id="IPR036388">
    <property type="entry name" value="WH-like_DNA-bd_sf"/>
</dbReference>
<keyword evidence="2 3" id="KW-0238">DNA-binding</keyword>
<dbReference type="SUPFAM" id="SSF46894">
    <property type="entry name" value="C-terminal effector domain of the bipartite response regulators"/>
    <property type="match status" value="1"/>
</dbReference>
<dbReference type="GO" id="GO:0000160">
    <property type="term" value="P:phosphorelay signal transduction system"/>
    <property type="evidence" value="ECO:0007669"/>
    <property type="project" value="InterPro"/>
</dbReference>
<reference evidence="5 6" key="1">
    <citation type="submission" date="2018-05" db="EMBL/GenBank/DDBJ databases">
        <title>Genomic Encyclopedia of Type Strains, Phase IV (KMG-IV): sequencing the most valuable type-strain genomes for metagenomic binning, comparative biology and taxonomic classification.</title>
        <authorList>
            <person name="Goeker M."/>
        </authorList>
    </citation>
    <scope>NUCLEOTIDE SEQUENCE [LARGE SCALE GENOMIC DNA]</scope>
    <source>
        <strain evidence="5 6">DSM 45480</strain>
    </source>
</reference>
<dbReference type="InterPro" id="IPR005158">
    <property type="entry name" value="BTAD"/>
</dbReference>
<feature type="domain" description="OmpR/PhoB-type" evidence="4">
    <location>
        <begin position="762"/>
        <end position="867"/>
    </location>
</feature>
<dbReference type="Pfam" id="PF00486">
    <property type="entry name" value="Trans_reg_C"/>
    <property type="match status" value="1"/>
</dbReference>
<dbReference type="Gene3D" id="1.25.40.10">
    <property type="entry name" value="Tetratricopeptide repeat domain"/>
    <property type="match status" value="2"/>
</dbReference>
<dbReference type="Pfam" id="PF03704">
    <property type="entry name" value="BTAD"/>
    <property type="match status" value="1"/>
</dbReference>
<comment type="similarity">
    <text evidence="1">Belongs to the AfsR/DnrI/RedD regulatory family.</text>
</comment>
<dbReference type="SMART" id="SM01043">
    <property type="entry name" value="BTAD"/>
    <property type="match status" value="1"/>
</dbReference>
<evidence type="ECO:0000313" key="5">
    <source>
        <dbReference type="EMBL" id="PWK84982.1"/>
    </source>
</evidence>